<comment type="caution">
    <text evidence="1">The sequence shown here is derived from an EMBL/GenBank/DDBJ whole genome shotgun (WGS) entry which is preliminary data.</text>
</comment>
<dbReference type="SUPFAM" id="SSF52777">
    <property type="entry name" value="CoA-dependent acyltransferases"/>
    <property type="match status" value="1"/>
</dbReference>
<dbReference type="EMBL" id="JAIHNG010000118">
    <property type="protein sequence ID" value="KAI5958310.1"/>
    <property type="molecule type" value="Genomic_DNA"/>
</dbReference>
<dbReference type="AlphaFoldDB" id="A0AAD5BF19"/>
<reference evidence="1 2" key="1">
    <citation type="journal article" date="2022" name="DNA Res.">
        <title>Genome analysis of five recently described species of the CUG-Ser clade uncovers Candida theae as a new hybrid lineage with pathogenic potential in the Candida parapsilosis species complex.</title>
        <authorList>
            <person name="Mixao V."/>
            <person name="Del Olmo V."/>
            <person name="Hegedusova E."/>
            <person name="Saus E."/>
            <person name="Pryszcz L."/>
            <person name="Cillingova A."/>
            <person name="Nosek J."/>
            <person name="Gabaldon T."/>
        </authorList>
    </citation>
    <scope>NUCLEOTIDE SEQUENCE [LARGE SCALE GENOMIC DNA]</scope>
    <source>
        <strain evidence="1 2">CBS 12239</strain>
    </source>
</reference>
<evidence type="ECO:0000313" key="2">
    <source>
        <dbReference type="Proteomes" id="UP001204833"/>
    </source>
</evidence>
<proteinExistence type="predicted"/>
<dbReference type="InterPro" id="IPR052058">
    <property type="entry name" value="Alcohol_O-acetyltransferase"/>
</dbReference>
<dbReference type="Proteomes" id="UP001204833">
    <property type="component" value="Unassembled WGS sequence"/>
</dbReference>
<dbReference type="PANTHER" id="PTHR28037">
    <property type="entry name" value="ALCOHOL O-ACETYLTRANSFERASE 1-RELATED"/>
    <property type="match status" value="1"/>
</dbReference>
<accession>A0AAD5BF19</accession>
<dbReference type="Pfam" id="PF07247">
    <property type="entry name" value="AATase"/>
    <property type="match status" value="1"/>
</dbReference>
<sequence length="470" mass="54667">MIQSQHTRKPGFNERYYICRGSGKFYSNFNITVKYDKTITKSHLSHALRSLILKNSWFVQNFFKIEGTDSEKENFHNWRVQVLDRVLFEDVVKYEKIDKFDETTLERLNGLTLDMDVQMPLWRLVVFEEKHGEQLMTVYVDHSQFDGLSAVQFQKDLSKELARVADNGEVENVLFDYVADFKHLPSSLIPASEIVTDLYFPNYGRILNYYFEQYLPFYSKLSNWIYSNEKELPLFQNPKPVTKDLDTKYKIMKFDAKTVDRITTFCRSKGVTLTGYFDIYFIKALQETIFKAIDPNTAFRTNSYVAINGRRYYNDDIKDFRYGTMVCGNPIILRPIDNAVTAMRTFHAQLQQDIKSKYGFRTIGMLQYANLVKFFNNKIGKVGGGRPTVTISNLGKIADSNKVYRFKDMYFGANAGVMYNFVLNMTTVSSSEVTAVIGYLPEYEACTFNGINAIDEFFKLFKYYIENGAK</sequence>
<dbReference type="GO" id="GO:0008080">
    <property type="term" value="F:N-acetyltransferase activity"/>
    <property type="evidence" value="ECO:0007669"/>
    <property type="project" value="TreeGrafter"/>
</dbReference>
<dbReference type="PANTHER" id="PTHR28037:SF1">
    <property type="entry name" value="ALCOHOL O-ACETYLTRANSFERASE 1-RELATED"/>
    <property type="match status" value="1"/>
</dbReference>
<evidence type="ECO:0000313" key="1">
    <source>
        <dbReference type="EMBL" id="KAI5958310.1"/>
    </source>
</evidence>
<organism evidence="1 2">
    <name type="scientific">Candida theae</name>
    <dbReference type="NCBI Taxonomy" id="1198502"/>
    <lineage>
        <taxon>Eukaryota</taxon>
        <taxon>Fungi</taxon>
        <taxon>Dikarya</taxon>
        <taxon>Ascomycota</taxon>
        <taxon>Saccharomycotina</taxon>
        <taxon>Pichiomycetes</taxon>
        <taxon>Debaryomycetaceae</taxon>
        <taxon>Candida/Lodderomyces clade</taxon>
        <taxon>Candida</taxon>
    </lineage>
</organism>
<protein>
    <submittedName>
        <fullName evidence="1">Uncharacterized protein</fullName>
    </submittedName>
</protein>
<dbReference type="GeneID" id="76150724"/>
<name>A0AAD5BF19_9ASCO</name>
<dbReference type="RefSeq" id="XP_051608901.1">
    <property type="nucleotide sequence ID" value="XM_051752003.1"/>
</dbReference>
<dbReference type="InterPro" id="IPR010828">
    <property type="entry name" value="Atf2/Sli1-like"/>
</dbReference>
<gene>
    <name evidence="1" type="ORF">KGF57_002665</name>
</gene>
<keyword evidence="2" id="KW-1185">Reference proteome</keyword>